<feature type="transmembrane region" description="Helical" evidence="5">
    <location>
        <begin position="181"/>
        <end position="198"/>
    </location>
</feature>
<dbReference type="RefSeq" id="WP_144278067.1">
    <property type="nucleotide sequence ID" value="NZ_CP041730.1"/>
</dbReference>
<dbReference type="PANTHER" id="PTHR37422">
    <property type="entry name" value="TEICHURONIC ACID BIOSYNTHESIS PROTEIN TUAE"/>
    <property type="match status" value="1"/>
</dbReference>
<evidence type="ECO:0000259" key="6">
    <source>
        <dbReference type="Pfam" id="PF04932"/>
    </source>
</evidence>
<dbReference type="Proteomes" id="UP000317550">
    <property type="component" value="Chromosome"/>
</dbReference>
<keyword evidence="7" id="KW-0436">Ligase</keyword>
<keyword evidence="3 5" id="KW-1133">Transmembrane helix</keyword>
<feature type="transmembrane region" description="Helical" evidence="5">
    <location>
        <begin position="317"/>
        <end position="339"/>
    </location>
</feature>
<feature type="transmembrane region" description="Helical" evidence="5">
    <location>
        <begin position="238"/>
        <end position="258"/>
    </location>
</feature>
<dbReference type="KEGG" id="cari:FNU76_10025"/>
<dbReference type="OrthoDB" id="1118146at2"/>
<evidence type="ECO:0000256" key="3">
    <source>
        <dbReference type="ARBA" id="ARBA00022989"/>
    </source>
</evidence>
<accession>A0A516SEV3</accession>
<keyword evidence="8" id="KW-1185">Reference proteome</keyword>
<evidence type="ECO:0000256" key="2">
    <source>
        <dbReference type="ARBA" id="ARBA00022692"/>
    </source>
</evidence>
<feature type="transmembrane region" description="Helical" evidence="5">
    <location>
        <begin position="442"/>
        <end position="461"/>
    </location>
</feature>
<reference evidence="8" key="1">
    <citation type="submission" date="2019-07" db="EMBL/GenBank/DDBJ databases">
        <title>Chitinimonas sp. nov., isolated from Ny-Alesund, arctica soil.</title>
        <authorList>
            <person name="Xu Q."/>
            <person name="Peng F."/>
        </authorList>
    </citation>
    <scope>NUCLEOTIDE SEQUENCE [LARGE SCALE GENOMIC DNA]</scope>
    <source>
        <strain evidence="8">R3-44</strain>
    </source>
</reference>
<sequence length="493" mass="54156">MKKNKVPLWVLIFGMFYAVITGLAVALFPWWMGALFVPPLFVPLLFRGFISFEPPTALLTALLFGSLGLFLLWPRYLAFQLAGPDITPQRLVHMVLILVWMISLTSPIFRDTIATRIKQHPKTIALLGFLLFLRVGSAILSDYPLPSIYSLINELMSGALVFFMILSLVDRQEKVEGLAKLLLYCGLVMGLLTLYEFATKSVIFSQVHIPGMKLDSEYLVQALADKSRSGSYRAQSTFANPLLLAEFAVFLLPIAFYFLAMGRGLVRKVALFSVPLLIVTEYCTGSRAGLAVLAVILLAATVIFARGLMTSRRMGAVGWMLVVAIVMSGMAAVSLLAFVDLDLSYFQGRSLTEVQSSNARIQMMEKGIPLILDKPIFGYGISRAAVVLGFIGTNRMLTIDNFYLSYALDAGLIALCVFFAFMFTIMYTGVRASMNPANKQGGLGVFLALSIAGMLMVMSIVSLDYNIPLLFIAAALILVISRNDSSTAKEKLI</sequence>
<proteinExistence type="predicted"/>
<evidence type="ECO:0000313" key="8">
    <source>
        <dbReference type="Proteomes" id="UP000317550"/>
    </source>
</evidence>
<feature type="domain" description="O-antigen ligase-related" evidence="6">
    <location>
        <begin position="276"/>
        <end position="419"/>
    </location>
</feature>
<feature type="transmembrane region" description="Helical" evidence="5">
    <location>
        <begin position="403"/>
        <end position="430"/>
    </location>
</feature>
<dbReference type="InterPro" id="IPR051533">
    <property type="entry name" value="WaaL-like"/>
</dbReference>
<evidence type="ECO:0000256" key="1">
    <source>
        <dbReference type="ARBA" id="ARBA00004141"/>
    </source>
</evidence>
<feature type="transmembrane region" description="Helical" evidence="5">
    <location>
        <begin position="147"/>
        <end position="169"/>
    </location>
</feature>
<dbReference type="EMBL" id="CP041730">
    <property type="protein sequence ID" value="QDQ26673.1"/>
    <property type="molecule type" value="Genomic_DNA"/>
</dbReference>
<name>A0A516SEV3_9NEIS</name>
<evidence type="ECO:0000256" key="5">
    <source>
        <dbReference type="SAM" id="Phobius"/>
    </source>
</evidence>
<evidence type="ECO:0000256" key="4">
    <source>
        <dbReference type="ARBA" id="ARBA00023136"/>
    </source>
</evidence>
<protein>
    <submittedName>
        <fullName evidence="7">O-antigen ligase family protein</fullName>
    </submittedName>
</protein>
<organism evidence="7 8">
    <name type="scientific">Chitinimonas arctica</name>
    <dbReference type="NCBI Taxonomy" id="2594795"/>
    <lineage>
        <taxon>Bacteria</taxon>
        <taxon>Pseudomonadati</taxon>
        <taxon>Pseudomonadota</taxon>
        <taxon>Betaproteobacteria</taxon>
        <taxon>Neisseriales</taxon>
        <taxon>Chitinibacteraceae</taxon>
        <taxon>Chitinimonas</taxon>
    </lineage>
</organism>
<keyword evidence="4 5" id="KW-0472">Membrane</keyword>
<dbReference type="AlphaFoldDB" id="A0A516SEV3"/>
<feature type="transmembrane region" description="Helical" evidence="5">
    <location>
        <begin position="57"/>
        <end position="79"/>
    </location>
</feature>
<feature type="transmembrane region" description="Helical" evidence="5">
    <location>
        <begin position="91"/>
        <end position="109"/>
    </location>
</feature>
<feature type="transmembrane region" description="Helical" evidence="5">
    <location>
        <begin position="467"/>
        <end position="483"/>
    </location>
</feature>
<dbReference type="InterPro" id="IPR007016">
    <property type="entry name" value="O-antigen_ligase-rel_domated"/>
</dbReference>
<dbReference type="Pfam" id="PF04932">
    <property type="entry name" value="Wzy_C"/>
    <property type="match status" value="1"/>
</dbReference>
<dbReference type="GO" id="GO:0016874">
    <property type="term" value="F:ligase activity"/>
    <property type="evidence" value="ECO:0007669"/>
    <property type="project" value="UniProtKB-KW"/>
</dbReference>
<comment type="subcellular location">
    <subcellularLocation>
        <location evidence="1">Membrane</location>
        <topology evidence="1">Multi-pass membrane protein</topology>
    </subcellularLocation>
</comment>
<feature type="transmembrane region" description="Helical" evidence="5">
    <location>
        <begin position="288"/>
        <end position="305"/>
    </location>
</feature>
<feature type="transmembrane region" description="Helical" evidence="5">
    <location>
        <begin position="7"/>
        <end position="25"/>
    </location>
</feature>
<feature type="transmembrane region" description="Helical" evidence="5">
    <location>
        <begin position="31"/>
        <end position="50"/>
    </location>
</feature>
<gene>
    <name evidence="7" type="ORF">FNU76_10025</name>
</gene>
<evidence type="ECO:0000313" key="7">
    <source>
        <dbReference type="EMBL" id="QDQ26673.1"/>
    </source>
</evidence>
<feature type="transmembrane region" description="Helical" evidence="5">
    <location>
        <begin position="121"/>
        <end position="141"/>
    </location>
</feature>
<dbReference type="PANTHER" id="PTHR37422:SF13">
    <property type="entry name" value="LIPOPOLYSACCHARIDE BIOSYNTHESIS PROTEIN PA4999-RELATED"/>
    <property type="match status" value="1"/>
</dbReference>
<keyword evidence="2 5" id="KW-0812">Transmembrane</keyword>
<dbReference type="GO" id="GO:0016020">
    <property type="term" value="C:membrane"/>
    <property type="evidence" value="ECO:0007669"/>
    <property type="project" value="UniProtKB-SubCell"/>
</dbReference>